<organism evidence="1 2">
    <name type="scientific">Pseudoxanthomonas suwonensis (strain 11-1)</name>
    <dbReference type="NCBI Taxonomy" id="743721"/>
    <lineage>
        <taxon>Bacteria</taxon>
        <taxon>Pseudomonadati</taxon>
        <taxon>Pseudomonadota</taxon>
        <taxon>Gammaproteobacteria</taxon>
        <taxon>Lysobacterales</taxon>
        <taxon>Lysobacteraceae</taxon>
        <taxon>Pseudoxanthomonas</taxon>
    </lineage>
</organism>
<protein>
    <submittedName>
        <fullName evidence="1">HAD-superfamily hydrolase, subfamily IA, variant 1</fullName>
    </submittedName>
</protein>
<keyword evidence="1" id="KW-0378">Hydrolase</keyword>
<dbReference type="SFLD" id="SFLDS00003">
    <property type="entry name" value="Haloacid_Dehalogenase"/>
    <property type="match status" value="1"/>
</dbReference>
<dbReference type="GO" id="GO:0006281">
    <property type="term" value="P:DNA repair"/>
    <property type="evidence" value="ECO:0007669"/>
    <property type="project" value="TreeGrafter"/>
</dbReference>
<dbReference type="PANTHER" id="PTHR43434:SF13">
    <property type="entry name" value="PHOSPHOGLYCOLATE PHOSPHATASE"/>
    <property type="match status" value="1"/>
</dbReference>
<gene>
    <name evidence="1" type="ordered locus">Psesu_2088</name>
</gene>
<proteinExistence type="predicted"/>
<reference evidence="1 2" key="1">
    <citation type="submission" date="2011-01" db="EMBL/GenBank/DDBJ databases">
        <title>Complete sequence of Pseudoxanthomonas suwonensis 11-1.</title>
        <authorList>
            <consortium name="US DOE Joint Genome Institute"/>
            <person name="Lucas S."/>
            <person name="Copeland A."/>
            <person name="Lapidus A."/>
            <person name="Cheng J.-F."/>
            <person name="Goodwin L."/>
            <person name="Pitluck S."/>
            <person name="Teshima H."/>
            <person name="Detter J.C."/>
            <person name="Han C."/>
            <person name="Tapia R."/>
            <person name="Land M."/>
            <person name="Hauser L."/>
            <person name="Kyrpides N."/>
            <person name="Ivanova N."/>
            <person name="Ovchinnikova G."/>
            <person name="Siebers A.K."/>
            <person name="Allgaier M."/>
            <person name="Thelen M.P."/>
            <person name="Hugenholtz P."/>
            <person name="Gladden J."/>
            <person name="Woyke T."/>
        </authorList>
    </citation>
    <scope>NUCLEOTIDE SEQUENCE [LARGE SCALE GENOMIC DNA]</scope>
    <source>
        <strain evidence="2">11-1</strain>
    </source>
</reference>
<dbReference type="AlphaFoldDB" id="E6WUE0"/>
<dbReference type="Proteomes" id="UP000008632">
    <property type="component" value="Chromosome"/>
</dbReference>
<dbReference type="PANTHER" id="PTHR43434">
    <property type="entry name" value="PHOSPHOGLYCOLATE PHOSPHATASE"/>
    <property type="match status" value="1"/>
</dbReference>
<dbReference type="RefSeq" id="WP_013535752.1">
    <property type="nucleotide sequence ID" value="NC_014924.1"/>
</dbReference>
<dbReference type="InterPro" id="IPR023214">
    <property type="entry name" value="HAD_sf"/>
</dbReference>
<dbReference type="GO" id="GO:0005829">
    <property type="term" value="C:cytosol"/>
    <property type="evidence" value="ECO:0007669"/>
    <property type="project" value="TreeGrafter"/>
</dbReference>
<name>E6WUE0_PSEUU</name>
<dbReference type="SUPFAM" id="SSF56784">
    <property type="entry name" value="HAD-like"/>
    <property type="match status" value="1"/>
</dbReference>
<dbReference type="GO" id="GO:0008967">
    <property type="term" value="F:phosphoglycolate phosphatase activity"/>
    <property type="evidence" value="ECO:0007669"/>
    <property type="project" value="TreeGrafter"/>
</dbReference>
<dbReference type="InterPro" id="IPR050155">
    <property type="entry name" value="HAD-like_hydrolase_sf"/>
</dbReference>
<dbReference type="InterPro" id="IPR041492">
    <property type="entry name" value="HAD_2"/>
</dbReference>
<dbReference type="KEGG" id="psu:Psesu_2088"/>
<dbReference type="Gene3D" id="3.40.50.1000">
    <property type="entry name" value="HAD superfamily/HAD-like"/>
    <property type="match status" value="1"/>
</dbReference>
<dbReference type="EMBL" id="CP002446">
    <property type="protein sequence ID" value="ADV27924.1"/>
    <property type="molecule type" value="Genomic_DNA"/>
</dbReference>
<dbReference type="STRING" id="743721.Psesu_2088"/>
<dbReference type="Pfam" id="PF13419">
    <property type="entry name" value="HAD_2"/>
    <property type="match status" value="1"/>
</dbReference>
<dbReference type="SFLD" id="SFLDG01129">
    <property type="entry name" value="C1.5:_HAD__Beta-PGM__Phosphata"/>
    <property type="match status" value="1"/>
</dbReference>
<keyword evidence="2" id="KW-1185">Reference proteome</keyword>
<dbReference type="eggNOG" id="COG0546">
    <property type="taxonomic scope" value="Bacteria"/>
</dbReference>
<sequence>MSSVPAPAGTRHHDLAIFDLDGTLADSFGFFLANHKRLAEKHRFASIAGHEVEMLRGLGPREIMRHTGLPAWRLPLVARDFRRLMQEEGQAIACFPGAREALHQLHARGMQLALVTSNSVENSRRILGDDTWRLLAHVECAASIFGKARRLRRVLARTGIPAPRAIYVGDQGSDAEAARQAGVAFAAVTWGYATAAALEAFEPEVWLRDVAELQALAGN</sequence>
<dbReference type="InterPro" id="IPR023198">
    <property type="entry name" value="PGP-like_dom2"/>
</dbReference>
<dbReference type="HOGENOM" id="CLU_045011_19_3_6"/>
<accession>E6WUE0</accession>
<dbReference type="OrthoDB" id="9792518at2"/>
<dbReference type="InterPro" id="IPR036412">
    <property type="entry name" value="HAD-like_sf"/>
</dbReference>
<evidence type="ECO:0000313" key="1">
    <source>
        <dbReference type="EMBL" id="ADV27924.1"/>
    </source>
</evidence>
<dbReference type="Gene3D" id="1.10.150.240">
    <property type="entry name" value="Putative phosphatase, domain 2"/>
    <property type="match status" value="1"/>
</dbReference>
<evidence type="ECO:0000313" key="2">
    <source>
        <dbReference type="Proteomes" id="UP000008632"/>
    </source>
</evidence>